<feature type="signal peptide" evidence="2">
    <location>
        <begin position="1"/>
        <end position="25"/>
    </location>
</feature>
<accession>A0ABS9SAJ4</accession>
<feature type="compositionally biased region" description="Acidic residues" evidence="1">
    <location>
        <begin position="67"/>
        <end position="81"/>
    </location>
</feature>
<comment type="caution">
    <text evidence="3">The sequence shown here is derived from an EMBL/GenBank/DDBJ whole genome shotgun (WGS) entry which is preliminary data.</text>
</comment>
<organism evidence="3 4">
    <name type="scientific">Vreelandella neptunia</name>
    <dbReference type="NCBI Taxonomy" id="115551"/>
    <lineage>
        <taxon>Bacteria</taxon>
        <taxon>Pseudomonadati</taxon>
        <taxon>Pseudomonadota</taxon>
        <taxon>Gammaproteobacteria</taxon>
        <taxon>Oceanospirillales</taxon>
        <taxon>Halomonadaceae</taxon>
        <taxon>Vreelandella</taxon>
    </lineage>
</organism>
<feature type="region of interest" description="Disordered" evidence="1">
    <location>
        <begin position="39"/>
        <end position="106"/>
    </location>
</feature>
<reference evidence="3 4" key="1">
    <citation type="submission" date="2022-03" db="EMBL/GenBank/DDBJ databases">
        <title>Genomic signatures underlying metal tolerance in selected Arctic bacterial isolates.</title>
        <authorList>
            <person name="Thomas F.A."/>
            <person name="Venkatachalam S."/>
            <person name="Krishnan K.P."/>
        </authorList>
    </citation>
    <scope>NUCLEOTIDE SEQUENCE [LARGE SCALE GENOMIC DNA]</scope>
    <source>
        <strain evidence="3 4">HM116</strain>
    </source>
</reference>
<feature type="chain" id="PRO_5047253525" evidence="2">
    <location>
        <begin position="26"/>
        <end position="505"/>
    </location>
</feature>
<dbReference type="Gene3D" id="3.80.20.20">
    <property type="entry name" value="Receptor L-domain"/>
    <property type="match status" value="1"/>
</dbReference>
<name>A0ABS9SAJ4_9GAMM</name>
<evidence type="ECO:0000313" key="3">
    <source>
        <dbReference type="EMBL" id="MCH4813146.1"/>
    </source>
</evidence>
<dbReference type="EMBL" id="JAKVTW010000016">
    <property type="protein sequence ID" value="MCH4813146.1"/>
    <property type="molecule type" value="Genomic_DNA"/>
</dbReference>
<keyword evidence="4" id="KW-1185">Reference proteome</keyword>
<dbReference type="RefSeq" id="WP_240719430.1">
    <property type="nucleotide sequence ID" value="NZ_JAKVTW010000016.1"/>
</dbReference>
<dbReference type="InterPro" id="IPR036941">
    <property type="entry name" value="Rcpt_L-dom_sf"/>
</dbReference>
<gene>
    <name evidence="3" type="ORF">MLE19_17565</name>
</gene>
<keyword evidence="2" id="KW-0732">Signal</keyword>
<evidence type="ECO:0000256" key="1">
    <source>
        <dbReference type="SAM" id="MobiDB-lite"/>
    </source>
</evidence>
<evidence type="ECO:0000256" key="2">
    <source>
        <dbReference type="SAM" id="SignalP"/>
    </source>
</evidence>
<evidence type="ECO:0000313" key="4">
    <source>
        <dbReference type="Proteomes" id="UP001320609"/>
    </source>
</evidence>
<sequence length="505" mass="54929">MKKTILSSVISITALSTLMSIPAFADNYAFRYPIHGISSSQNSGGSGGGDSGNEDAEPEENTSQWDEFAEDNNLDNNDWNDIDWPSKGITDLPTEPYPTPNVSGSVDLSDNNITDLTGLDDIEIINEDLNLSNNPISTYTPIANLVVNGNISLSPSISGNKLAHDSVFCEQNNEAQFINATKSEICEIDGLAFDYNWDNYLHVVKGGYSTTPNYQNLSLDYSSYNVSRVSDLYYDNSAKEFTFNAMCQYSNYDCTLIEKDFSFDTQLPSMAQDPYPVSTANISLLNSSHIDNVDSLRSVSVGSFQISGNSGLAVLDLSNNGSAQHPGLVKATSVRITDNPNLTTIILDSLTDLQRLTIENNPNLETIEIKNLSIIGPSSNTVDFIIRNNPMLSNIDIGTGLSTVKYGQLNSQPLSFVLTGNTSLSDITFLQNIDFTNDTGLTMAVNLDSNIVNEAGFRKLSGSVCGVKKSFAYMSDSDAIAQGYYEDRFTNIDALDICSSLNVVN</sequence>
<dbReference type="Proteomes" id="UP001320609">
    <property type="component" value="Unassembled WGS sequence"/>
</dbReference>
<protein>
    <submittedName>
        <fullName evidence="3">Uncharacterized protein</fullName>
    </submittedName>
</protein>
<proteinExistence type="predicted"/>